<dbReference type="Proteomes" id="UP000273516">
    <property type="component" value="Unassembled WGS sequence"/>
</dbReference>
<dbReference type="EMBL" id="QOKZ01000005">
    <property type="protein sequence ID" value="RMC34402.1"/>
    <property type="molecule type" value="Genomic_DNA"/>
</dbReference>
<keyword evidence="2" id="KW-1185">Reference proteome</keyword>
<name>A0A3M0M9J8_9RHOB</name>
<dbReference type="RefSeq" id="WP_122113113.1">
    <property type="nucleotide sequence ID" value="NZ_QOKZ01000005.1"/>
</dbReference>
<sequence length="187" mass="21031">MATVFQVPDALGMTFGITEPPRITGTEISVDAYPDDQSDLARAKLLGAQKDDVMIRLMDKLIDTQNRKAGTADVSEDHRKRVRIEVTLKGIELHSLGLDRLPDLRDFKFTTLQGKYFQFKLPTFPVDMEESKSGLDAVKAERKIWRVKTFARTGIVGLMAMEAEREAGKKAGARVLKWNLKIPGRKK</sequence>
<dbReference type="OrthoDB" id="8338333at2"/>
<protein>
    <submittedName>
        <fullName evidence="1">Uncharacterized protein</fullName>
    </submittedName>
</protein>
<proteinExistence type="predicted"/>
<reference evidence="1 2" key="1">
    <citation type="submission" date="2018-07" db="EMBL/GenBank/DDBJ databases">
        <authorList>
            <person name="Zhang Y."/>
            <person name="Wang L."/>
            <person name="Ma S."/>
        </authorList>
    </citation>
    <scope>NUCLEOTIDE SEQUENCE [LARGE SCALE GENOMIC DNA]</scope>
    <source>
        <strain evidence="1 2">4-2</strain>
    </source>
</reference>
<organism evidence="1 2">
    <name type="scientific">Paracoccus alkanivorans</name>
    <dbReference type="NCBI Taxonomy" id="2116655"/>
    <lineage>
        <taxon>Bacteria</taxon>
        <taxon>Pseudomonadati</taxon>
        <taxon>Pseudomonadota</taxon>
        <taxon>Alphaproteobacteria</taxon>
        <taxon>Rhodobacterales</taxon>
        <taxon>Paracoccaceae</taxon>
        <taxon>Paracoccus</taxon>
    </lineage>
</organism>
<evidence type="ECO:0000313" key="1">
    <source>
        <dbReference type="EMBL" id="RMC34402.1"/>
    </source>
</evidence>
<evidence type="ECO:0000313" key="2">
    <source>
        <dbReference type="Proteomes" id="UP000273516"/>
    </source>
</evidence>
<comment type="caution">
    <text evidence="1">The sequence shown here is derived from an EMBL/GenBank/DDBJ whole genome shotgun (WGS) entry which is preliminary data.</text>
</comment>
<dbReference type="AlphaFoldDB" id="A0A3M0M9J8"/>
<gene>
    <name evidence="1" type="ORF">C9E81_14765</name>
</gene>
<accession>A0A3M0M9J8</accession>